<proteinExistence type="predicted"/>
<evidence type="ECO:0000259" key="3">
    <source>
        <dbReference type="Pfam" id="PF00294"/>
    </source>
</evidence>
<dbReference type="RefSeq" id="WP_377606036.1">
    <property type="nucleotide sequence ID" value="NZ_JBHUME010000014.1"/>
</dbReference>
<accession>A0ABW5PIX3</accession>
<dbReference type="Gene3D" id="3.40.1190.20">
    <property type="match status" value="1"/>
</dbReference>
<keyword evidence="2 4" id="KW-0418">Kinase</keyword>
<dbReference type="Pfam" id="PF00294">
    <property type="entry name" value="PfkB"/>
    <property type="match status" value="1"/>
</dbReference>
<dbReference type="InterPro" id="IPR029056">
    <property type="entry name" value="Ribokinase-like"/>
</dbReference>
<keyword evidence="5" id="KW-1185">Reference proteome</keyword>
<organism evidence="4 5">
    <name type="scientific">Paenibacillus gansuensis</name>
    <dbReference type="NCBI Taxonomy" id="306542"/>
    <lineage>
        <taxon>Bacteria</taxon>
        <taxon>Bacillati</taxon>
        <taxon>Bacillota</taxon>
        <taxon>Bacilli</taxon>
        <taxon>Bacillales</taxon>
        <taxon>Paenibacillaceae</taxon>
        <taxon>Paenibacillus</taxon>
    </lineage>
</organism>
<dbReference type="EC" id="2.7.1.-" evidence="4"/>
<gene>
    <name evidence="4" type="ORF">ACFSUF_20430</name>
</gene>
<protein>
    <submittedName>
        <fullName evidence="4">Carbohydrate kinase family protein</fullName>
        <ecNumber evidence="4">2.7.1.-</ecNumber>
    </submittedName>
</protein>
<sequence>MKHNIIVIGTVLIDCKGFAETRYIPEGKNIGSVRLIHGGVGRNVTENLSRIGLTAGMATTVNSDGTGRDVVEHLQNCGASTEHIVYMKERGMGLWMAILDETGRLIGSISDMPDLSGLEQLIDERGEAIISDSTHVVLVMDLNETLTRNIRKIAHKLNKPVYGLPSNFSVIQAHPDVLDGLECFICNELEAERLIGVSDLKGLEQGALECLLLDFAKKHAIRYMVVTLGEAGSVYCNTETGVSGFQPAERVKLVDSSGAGDAFFSGTVAGLLWGAPLSDAVRIGTRMAGWTIGQKESCCSDLGSLCRRDQLISAYL</sequence>
<evidence type="ECO:0000256" key="1">
    <source>
        <dbReference type="ARBA" id="ARBA00022679"/>
    </source>
</evidence>
<dbReference type="PANTHER" id="PTHR10584:SF166">
    <property type="entry name" value="RIBOKINASE"/>
    <property type="match status" value="1"/>
</dbReference>
<evidence type="ECO:0000313" key="4">
    <source>
        <dbReference type="EMBL" id="MFD2614785.1"/>
    </source>
</evidence>
<dbReference type="SUPFAM" id="SSF53613">
    <property type="entry name" value="Ribokinase-like"/>
    <property type="match status" value="1"/>
</dbReference>
<reference evidence="5" key="1">
    <citation type="journal article" date="2019" name="Int. J. Syst. Evol. Microbiol.">
        <title>The Global Catalogue of Microorganisms (GCM) 10K type strain sequencing project: providing services to taxonomists for standard genome sequencing and annotation.</title>
        <authorList>
            <consortium name="The Broad Institute Genomics Platform"/>
            <consortium name="The Broad Institute Genome Sequencing Center for Infectious Disease"/>
            <person name="Wu L."/>
            <person name="Ma J."/>
        </authorList>
    </citation>
    <scope>NUCLEOTIDE SEQUENCE [LARGE SCALE GENOMIC DNA]</scope>
    <source>
        <strain evidence="5">KCTC 3950</strain>
    </source>
</reference>
<name>A0ABW5PIX3_9BACL</name>
<evidence type="ECO:0000256" key="2">
    <source>
        <dbReference type="ARBA" id="ARBA00022777"/>
    </source>
</evidence>
<dbReference type="GO" id="GO:0016301">
    <property type="term" value="F:kinase activity"/>
    <property type="evidence" value="ECO:0007669"/>
    <property type="project" value="UniProtKB-KW"/>
</dbReference>
<keyword evidence="1 4" id="KW-0808">Transferase</keyword>
<dbReference type="InterPro" id="IPR011611">
    <property type="entry name" value="PfkB_dom"/>
</dbReference>
<feature type="domain" description="Carbohydrate kinase PfkB" evidence="3">
    <location>
        <begin position="3"/>
        <end position="297"/>
    </location>
</feature>
<dbReference type="Proteomes" id="UP001597541">
    <property type="component" value="Unassembled WGS sequence"/>
</dbReference>
<evidence type="ECO:0000313" key="5">
    <source>
        <dbReference type="Proteomes" id="UP001597541"/>
    </source>
</evidence>
<dbReference type="PANTHER" id="PTHR10584">
    <property type="entry name" value="SUGAR KINASE"/>
    <property type="match status" value="1"/>
</dbReference>
<dbReference type="EMBL" id="JBHUME010000014">
    <property type="protein sequence ID" value="MFD2614785.1"/>
    <property type="molecule type" value="Genomic_DNA"/>
</dbReference>
<comment type="caution">
    <text evidence="4">The sequence shown here is derived from an EMBL/GenBank/DDBJ whole genome shotgun (WGS) entry which is preliminary data.</text>
</comment>